<keyword evidence="13" id="KW-1185">Reference proteome</keyword>
<dbReference type="GO" id="GO:0005886">
    <property type="term" value="C:plasma membrane"/>
    <property type="evidence" value="ECO:0007669"/>
    <property type="project" value="UniProtKB-SubCell"/>
</dbReference>
<evidence type="ECO:0000256" key="9">
    <source>
        <dbReference type="SAM" id="MobiDB-lite"/>
    </source>
</evidence>
<dbReference type="InterPro" id="IPR011006">
    <property type="entry name" value="CheY-like_superfamily"/>
</dbReference>
<gene>
    <name evidence="12" type="ORF">GA0070616_5130</name>
</gene>
<evidence type="ECO:0000313" key="13">
    <source>
        <dbReference type="Proteomes" id="UP000199699"/>
    </source>
</evidence>
<dbReference type="PANTHER" id="PTHR43547:SF2">
    <property type="entry name" value="HYBRID SIGNAL TRANSDUCTION HISTIDINE KINASE C"/>
    <property type="match status" value="1"/>
</dbReference>
<dbReference type="InterPro" id="IPR003594">
    <property type="entry name" value="HATPase_dom"/>
</dbReference>
<sequence length="1371" mass="146167">MRDQQGGRAGPGRARAALFPGDDPTSAAHRATDWAATPLGPVEAWPAELSAAVRTVLPSTIPMLLWWGPELVQIFNHAYTPILGDKYPAGIGQPAAECWPDVWAEMGPLADRVLTDGVAAHGENQRLFMFRRGFWEETYWTFSYSPIRGPDGHVAGIFVATSDVTARVVGDRRLALLRELGELSIAEADRTVDAVRAVARVLATDADDLPLGTVWLREDLTYDSAGPPAGDRPDDPDLRPAASFGPGDAPSRAPAEIVEVLHTGRAARIDRPAWLDARTPRSGGGGEPGRVDTAVALPLVATGHSRPVGVLVVGVSPFLDLDRPYRHFLDLMAGRVSTALTDVLAYEAQRRRAAALADIDAARTAFFTDVSHELRTPLTLIAGPVQESLADEVDPLSPTQRQRLELVRRNTARLRRLVDDMLDVTRVESGRLTPERAATDLASLTAGIAESFAYAMRQAGLRFEVDVAPLPRTAYVDRDMWEKIVVNLLGNALKYTLSGTVRLTLTGDDAQIVLSVADTGIGIPAAELPLLFRRFHRVHAAGGRTTEGTGIGLALVREMTRLHGGEVGVESVEDSGSTFTVRFPYGRPDGVGPAAPERMRSWLTEAGAVDEVGAEPAADAPTVLVVDDNADLRGYLCALLGPHFRVLGAVDGVEALDLVAREGPDLVLTDVMMPRLDGFGLLRALRADRRTAGLPVIVLSAHTGEEAAVQALGAGADDHLPKPFSSSELLARVRAHLELAWLRTREATWRAALIESMQDAFAVVDLGGTLVEANEAFCRLIGVPVLTAPVPPPHPWWPRTEADPVDRRRLTDALRSARSSDRGRVVLPLRHAGGHRVYAEAVYSTLREPATGRRLYVATLRDVTEEVRAGARQATLATLTARLAGATDLAEVLEVGLSELRDLLGGARGVAVCADAAGVPLMVTGGLEASRAVRSAIDSLPADGEPRPVRDDVGRWTAVGARLEAGGGTGGIWLELDRPRSEPVVDLPLVRQLCAALGQALVRARAYETQRAVALAMQRAMLGPTDLPAGFAVRYEPAVRPLEVGGDWYDVVSLPGDMVGVVVGDCVGRGLPAATVMGQLRSACRALLLQAKGPAEVLTALDDFARLIPGGACTTVFCAIIDRGLGLVRYSSAGHPPGILVHPDGSSELLDRAGSVPLASVAVRGRPEGAGQLHPGSTLLLYTDGLVERRRELIDAGISRAVAALTEGRVLPEGTLVDRIVRDLLPGVRNDDVAVLVYRHREPAVFTAALTADPAQLAPTRRALRDWLTGLGISEADTEAVLIAAGEACANAIEHGYRFTPGATVTVRGRLRADRLEVVVSDTGGWRESDDSDGDRGRGRLIMARLMDEATVAGSTDGTTVRLVKWVTAAA</sequence>
<dbReference type="EC" id="2.7.13.3" evidence="3"/>
<dbReference type="PRINTS" id="PR00344">
    <property type="entry name" value="BCTRLSENSOR"/>
</dbReference>
<dbReference type="Pfam" id="PF02518">
    <property type="entry name" value="HATPase_c"/>
    <property type="match status" value="1"/>
</dbReference>
<dbReference type="FunFam" id="3.30.565.10:FF:000006">
    <property type="entry name" value="Sensor histidine kinase WalK"/>
    <property type="match status" value="1"/>
</dbReference>
<dbReference type="Pfam" id="PF00072">
    <property type="entry name" value="Response_reg"/>
    <property type="match status" value="1"/>
</dbReference>
<reference evidence="12 13" key="1">
    <citation type="submission" date="2016-06" db="EMBL/GenBank/DDBJ databases">
        <authorList>
            <person name="Kjaerup R.B."/>
            <person name="Dalgaard T.S."/>
            <person name="Juul-Madsen H.R."/>
        </authorList>
    </citation>
    <scope>NUCLEOTIDE SEQUENCE [LARGE SCALE GENOMIC DNA]</scope>
    <source>
        <strain evidence="12 13">DSM 43818</strain>
    </source>
</reference>
<dbReference type="InterPro" id="IPR035965">
    <property type="entry name" value="PAS-like_dom_sf"/>
</dbReference>
<comment type="subcellular location">
    <subcellularLocation>
        <location evidence="2">Cell membrane</location>
    </subcellularLocation>
</comment>
<evidence type="ECO:0000256" key="3">
    <source>
        <dbReference type="ARBA" id="ARBA00012438"/>
    </source>
</evidence>
<dbReference type="SMART" id="SM00388">
    <property type="entry name" value="HisKA"/>
    <property type="match status" value="1"/>
</dbReference>
<evidence type="ECO:0000256" key="4">
    <source>
        <dbReference type="ARBA" id="ARBA00022553"/>
    </source>
</evidence>
<accession>A0A1C6T014</accession>
<dbReference type="InterPro" id="IPR000014">
    <property type="entry name" value="PAS"/>
</dbReference>
<dbReference type="RefSeq" id="WP_175440201.1">
    <property type="nucleotide sequence ID" value="NZ_FMHT01000003.1"/>
</dbReference>
<dbReference type="InterPro" id="IPR005467">
    <property type="entry name" value="His_kinase_dom"/>
</dbReference>
<dbReference type="InterPro" id="IPR013656">
    <property type="entry name" value="PAS_4"/>
</dbReference>
<dbReference type="SUPFAM" id="SSF52172">
    <property type="entry name" value="CheY-like"/>
    <property type="match status" value="1"/>
</dbReference>
<dbReference type="CDD" id="cd16936">
    <property type="entry name" value="HATPase_RsbW-like"/>
    <property type="match status" value="1"/>
</dbReference>
<evidence type="ECO:0000256" key="6">
    <source>
        <dbReference type="ARBA" id="ARBA00022777"/>
    </source>
</evidence>
<dbReference type="Gene3D" id="1.10.287.130">
    <property type="match status" value="1"/>
</dbReference>
<dbReference type="InterPro" id="IPR004358">
    <property type="entry name" value="Sig_transdc_His_kin-like_C"/>
</dbReference>
<dbReference type="InterPro" id="IPR003661">
    <property type="entry name" value="HisK_dim/P_dom"/>
</dbReference>
<evidence type="ECO:0000259" key="10">
    <source>
        <dbReference type="PROSITE" id="PS50109"/>
    </source>
</evidence>
<dbReference type="PROSITE" id="PS50109">
    <property type="entry name" value="HIS_KIN"/>
    <property type="match status" value="1"/>
</dbReference>
<feature type="domain" description="Histidine kinase" evidence="10">
    <location>
        <begin position="369"/>
        <end position="587"/>
    </location>
</feature>
<keyword evidence="5" id="KW-0808">Transferase</keyword>
<dbReference type="SMART" id="SM00387">
    <property type="entry name" value="HATPase_c"/>
    <property type="match status" value="1"/>
</dbReference>
<feature type="region of interest" description="Disordered" evidence="9">
    <location>
        <begin position="1"/>
        <end position="27"/>
    </location>
</feature>
<dbReference type="SUPFAM" id="SSF55785">
    <property type="entry name" value="PYP-like sensor domain (PAS domain)"/>
    <property type="match status" value="2"/>
</dbReference>
<dbReference type="Gene3D" id="3.30.565.10">
    <property type="entry name" value="Histidine kinase-like ATPase, C-terminal domain"/>
    <property type="match status" value="2"/>
</dbReference>
<dbReference type="STRING" id="145857.GA0070616_5130"/>
<dbReference type="InterPro" id="IPR001789">
    <property type="entry name" value="Sig_transdc_resp-reg_receiver"/>
</dbReference>
<dbReference type="Gene3D" id="3.40.50.2300">
    <property type="match status" value="1"/>
</dbReference>
<dbReference type="Proteomes" id="UP000199699">
    <property type="component" value="Unassembled WGS sequence"/>
</dbReference>
<evidence type="ECO:0000256" key="7">
    <source>
        <dbReference type="ARBA" id="ARBA00023012"/>
    </source>
</evidence>
<dbReference type="PANTHER" id="PTHR43547">
    <property type="entry name" value="TWO-COMPONENT HISTIDINE KINASE"/>
    <property type="match status" value="1"/>
</dbReference>
<feature type="modified residue" description="4-aspartylphosphate" evidence="8">
    <location>
        <position position="670"/>
    </location>
</feature>
<dbReference type="InterPro" id="IPR036457">
    <property type="entry name" value="PPM-type-like_dom_sf"/>
</dbReference>
<dbReference type="Gene3D" id="3.30.450.20">
    <property type="entry name" value="PAS domain"/>
    <property type="match status" value="2"/>
</dbReference>
<evidence type="ECO:0000256" key="1">
    <source>
        <dbReference type="ARBA" id="ARBA00000085"/>
    </source>
</evidence>
<dbReference type="SUPFAM" id="SSF47384">
    <property type="entry name" value="Homodimeric domain of signal transducing histidine kinase"/>
    <property type="match status" value="1"/>
</dbReference>
<evidence type="ECO:0000256" key="8">
    <source>
        <dbReference type="PROSITE-ProRule" id="PRU00169"/>
    </source>
</evidence>
<dbReference type="SMART" id="SM00331">
    <property type="entry name" value="PP2C_SIG"/>
    <property type="match status" value="1"/>
</dbReference>
<evidence type="ECO:0000256" key="5">
    <source>
        <dbReference type="ARBA" id="ARBA00022679"/>
    </source>
</evidence>
<evidence type="ECO:0000259" key="11">
    <source>
        <dbReference type="PROSITE" id="PS50110"/>
    </source>
</evidence>
<dbReference type="EMBL" id="FMHT01000003">
    <property type="protein sequence ID" value="SCL35067.1"/>
    <property type="molecule type" value="Genomic_DNA"/>
</dbReference>
<dbReference type="Pfam" id="PF00512">
    <property type="entry name" value="HisKA"/>
    <property type="match status" value="1"/>
</dbReference>
<feature type="region of interest" description="Disordered" evidence="9">
    <location>
        <begin position="224"/>
        <end position="253"/>
    </location>
</feature>
<feature type="domain" description="Response regulatory" evidence="11">
    <location>
        <begin position="622"/>
        <end position="737"/>
    </location>
</feature>
<dbReference type="Pfam" id="PF08448">
    <property type="entry name" value="PAS_4"/>
    <property type="match status" value="2"/>
</dbReference>
<keyword evidence="6" id="KW-0418">Kinase</keyword>
<keyword evidence="7" id="KW-0902">Two-component regulatory system</keyword>
<dbReference type="SMART" id="SM00448">
    <property type="entry name" value="REC"/>
    <property type="match status" value="1"/>
</dbReference>
<dbReference type="Pfam" id="PF13581">
    <property type="entry name" value="HATPase_c_2"/>
    <property type="match status" value="1"/>
</dbReference>
<keyword evidence="4 8" id="KW-0597">Phosphoprotein</keyword>
<dbReference type="CDD" id="cd00082">
    <property type="entry name" value="HisKA"/>
    <property type="match status" value="1"/>
</dbReference>
<dbReference type="PROSITE" id="PS50110">
    <property type="entry name" value="RESPONSE_REGULATORY"/>
    <property type="match status" value="1"/>
</dbReference>
<dbReference type="CDD" id="cd00130">
    <property type="entry name" value="PAS"/>
    <property type="match status" value="1"/>
</dbReference>
<dbReference type="Pfam" id="PF07228">
    <property type="entry name" value="SpoIIE"/>
    <property type="match status" value="1"/>
</dbReference>
<dbReference type="SUPFAM" id="SSF55874">
    <property type="entry name" value="ATPase domain of HSP90 chaperone/DNA topoisomerase II/histidine kinase"/>
    <property type="match status" value="2"/>
</dbReference>
<dbReference type="GO" id="GO:0000155">
    <property type="term" value="F:phosphorelay sensor kinase activity"/>
    <property type="evidence" value="ECO:0007669"/>
    <property type="project" value="InterPro"/>
</dbReference>
<dbReference type="InterPro" id="IPR001932">
    <property type="entry name" value="PPM-type_phosphatase-like_dom"/>
</dbReference>
<dbReference type="InterPro" id="IPR036890">
    <property type="entry name" value="HATPase_C_sf"/>
</dbReference>
<organism evidence="12 13">
    <name type="scientific">Micromonospora nigra</name>
    <dbReference type="NCBI Taxonomy" id="145857"/>
    <lineage>
        <taxon>Bacteria</taxon>
        <taxon>Bacillati</taxon>
        <taxon>Actinomycetota</taxon>
        <taxon>Actinomycetes</taxon>
        <taxon>Micromonosporales</taxon>
        <taxon>Micromonosporaceae</taxon>
        <taxon>Micromonospora</taxon>
    </lineage>
</organism>
<name>A0A1C6T014_9ACTN</name>
<protein>
    <recommendedName>
        <fullName evidence="3">histidine kinase</fullName>
        <ecNumber evidence="3">2.7.13.3</ecNumber>
    </recommendedName>
</protein>
<evidence type="ECO:0000313" key="12">
    <source>
        <dbReference type="EMBL" id="SCL35067.1"/>
    </source>
</evidence>
<dbReference type="NCBIfam" id="TIGR00229">
    <property type="entry name" value="sensory_box"/>
    <property type="match status" value="1"/>
</dbReference>
<dbReference type="Gene3D" id="3.60.40.10">
    <property type="entry name" value="PPM-type phosphatase domain"/>
    <property type="match status" value="1"/>
</dbReference>
<dbReference type="SUPFAM" id="SSF81606">
    <property type="entry name" value="PP2C-like"/>
    <property type="match status" value="1"/>
</dbReference>
<dbReference type="InterPro" id="IPR036097">
    <property type="entry name" value="HisK_dim/P_sf"/>
</dbReference>
<comment type="catalytic activity">
    <reaction evidence="1">
        <text>ATP + protein L-histidine = ADP + protein N-phospho-L-histidine.</text>
        <dbReference type="EC" id="2.7.13.3"/>
    </reaction>
</comment>
<evidence type="ECO:0000256" key="2">
    <source>
        <dbReference type="ARBA" id="ARBA00004236"/>
    </source>
</evidence>
<proteinExistence type="predicted"/>